<reference evidence="2 3" key="1">
    <citation type="submission" date="2024-05" db="EMBL/GenBank/DDBJ databases">
        <title>Sphingomonas sp. HF-S3 16S ribosomal RNA gene Genome sequencing and assembly.</title>
        <authorList>
            <person name="Lee H."/>
        </authorList>
    </citation>
    <scope>NUCLEOTIDE SEQUENCE [LARGE SCALE GENOMIC DNA]</scope>
    <source>
        <strain evidence="2 3">HF-S3</strain>
    </source>
</reference>
<accession>A0ABV0BFR9</accession>
<dbReference type="SUPFAM" id="SSF88874">
    <property type="entry name" value="Receptor-binding domain of short tail fibre protein gp12"/>
    <property type="match status" value="1"/>
</dbReference>
<dbReference type="InterPro" id="IPR037053">
    <property type="entry name" value="Phage_tail_collar_dom_sf"/>
</dbReference>
<keyword evidence="3" id="KW-1185">Reference proteome</keyword>
<dbReference type="Pfam" id="PF07484">
    <property type="entry name" value="Collar"/>
    <property type="match status" value="1"/>
</dbReference>
<dbReference type="Gene3D" id="3.90.1340.10">
    <property type="entry name" value="Phage tail collar domain"/>
    <property type="match status" value="1"/>
</dbReference>
<dbReference type="Proteomes" id="UP001427805">
    <property type="component" value="Unassembled WGS sequence"/>
</dbReference>
<comment type="caution">
    <text evidence="2">The sequence shown here is derived from an EMBL/GenBank/DDBJ whole genome shotgun (WGS) entry which is preliminary data.</text>
</comment>
<gene>
    <name evidence="2" type="ORF">TPR58_22465</name>
</gene>
<feature type="domain" description="Phage tail collar" evidence="1">
    <location>
        <begin position="7"/>
        <end position="62"/>
    </location>
</feature>
<dbReference type="EMBL" id="JBDIZK010000021">
    <property type="protein sequence ID" value="MEN3749953.1"/>
    <property type="molecule type" value="Genomic_DNA"/>
</dbReference>
<evidence type="ECO:0000313" key="3">
    <source>
        <dbReference type="Proteomes" id="UP001427805"/>
    </source>
</evidence>
<protein>
    <submittedName>
        <fullName evidence="2">Tail fiber protein</fullName>
    </submittedName>
</protein>
<dbReference type="InterPro" id="IPR011083">
    <property type="entry name" value="Phage_tail_collar_dom"/>
</dbReference>
<evidence type="ECO:0000259" key="1">
    <source>
        <dbReference type="Pfam" id="PF07484"/>
    </source>
</evidence>
<sequence length="176" mass="18658">MSSFYIGEIRLMPFNFAPKYWAFCNGQLLAINQNTALFSLLGTYYGGNGINNFALPDLRGRVALGYGFNSIGSYNLGDKGGVESVTLTTQQMPAHTHLLGVSTQDGNAASPAGAYLANVNRAGIGNLNAYADPQGNSVGLGSVGESTGSNTPHQNMQPYQGMNYFIALQGSYPSRN</sequence>
<name>A0ABV0BFR9_9SPHN</name>
<proteinExistence type="predicted"/>
<evidence type="ECO:0000313" key="2">
    <source>
        <dbReference type="EMBL" id="MEN3749953.1"/>
    </source>
</evidence>
<dbReference type="RefSeq" id="WP_346249002.1">
    <property type="nucleotide sequence ID" value="NZ_JBDIZK010000021.1"/>
</dbReference>
<organism evidence="2 3">
    <name type="scientific">Sphingomonas rustica</name>
    <dbReference type="NCBI Taxonomy" id="3103142"/>
    <lineage>
        <taxon>Bacteria</taxon>
        <taxon>Pseudomonadati</taxon>
        <taxon>Pseudomonadota</taxon>
        <taxon>Alphaproteobacteria</taxon>
        <taxon>Sphingomonadales</taxon>
        <taxon>Sphingomonadaceae</taxon>
        <taxon>Sphingomonas</taxon>
    </lineage>
</organism>